<protein>
    <recommendedName>
        <fullName evidence="1">THIF-type NAD/FAD binding fold domain-containing protein</fullName>
    </recommendedName>
</protein>
<accession>A0ABY0DB70</accession>
<dbReference type="RefSeq" id="WP_128942568.1">
    <property type="nucleotide sequence ID" value="NZ_RDRA01000029.1"/>
</dbReference>
<dbReference type="InterPro" id="IPR000594">
    <property type="entry name" value="ThiF_NAD_FAD-bd"/>
</dbReference>
<feature type="domain" description="THIF-type NAD/FAD binding fold" evidence="1">
    <location>
        <begin position="223"/>
        <end position="467"/>
    </location>
</feature>
<proteinExistence type="predicted"/>
<reference evidence="2 3" key="1">
    <citation type="submission" date="2018-10" db="EMBL/GenBank/DDBJ databases">
        <title>Bradyrhizobium sp. nov., isolated from effective nodules of peanut in China.</title>
        <authorList>
            <person name="Li Y."/>
        </authorList>
    </citation>
    <scope>NUCLEOTIDE SEQUENCE [LARGE SCALE GENOMIC DNA]</scope>
    <source>
        <strain evidence="2 3">CCBAU 51781</strain>
    </source>
</reference>
<keyword evidence="3" id="KW-1185">Reference proteome</keyword>
<gene>
    <name evidence="2" type="ORF">EAS62_36070</name>
</gene>
<dbReference type="Gene3D" id="3.40.50.720">
    <property type="entry name" value="NAD(P)-binding Rossmann-like Domain"/>
    <property type="match status" value="1"/>
</dbReference>
<organism evidence="2 3">
    <name type="scientific">Bradyrhizobium zhanjiangense</name>
    <dbReference type="NCBI Taxonomy" id="1325107"/>
    <lineage>
        <taxon>Bacteria</taxon>
        <taxon>Pseudomonadati</taxon>
        <taxon>Pseudomonadota</taxon>
        <taxon>Alphaproteobacteria</taxon>
        <taxon>Hyphomicrobiales</taxon>
        <taxon>Nitrobacteraceae</taxon>
        <taxon>Bradyrhizobium</taxon>
    </lineage>
</organism>
<dbReference type="InterPro" id="IPR035985">
    <property type="entry name" value="Ubiquitin-activating_enz"/>
</dbReference>
<evidence type="ECO:0000259" key="1">
    <source>
        <dbReference type="Pfam" id="PF00899"/>
    </source>
</evidence>
<dbReference type="EMBL" id="RDRA01000029">
    <property type="protein sequence ID" value="RXG87359.1"/>
    <property type="molecule type" value="Genomic_DNA"/>
</dbReference>
<evidence type="ECO:0000313" key="2">
    <source>
        <dbReference type="EMBL" id="RXG87359.1"/>
    </source>
</evidence>
<dbReference type="SUPFAM" id="SSF69572">
    <property type="entry name" value="Activating enzymes of the ubiquitin-like proteins"/>
    <property type="match status" value="1"/>
</dbReference>
<comment type="caution">
    <text evidence="2">The sequence shown here is derived from an EMBL/GenBank/DDBJ whole genome shotgun (WGS) entry which is preliminary data.</text>
</comment>
<dbReference type="Pfam" id="PF00899">
    <property type="entry name" value="ThiF"/>
    <property type="match status" value="1"/>
</dbReference>
<dbReference type="Proteomes" id="UP000289946">
    <property type="component" value="Unassembled WGS sequence"/>
</dbReference>
<evidence type="ECO:0000313" key="3">
    <source>
        <dbReference type="Proteomes" id="UP000289946"/>
    </source>
</evidence>
<sequence length="528" mass="58037">MTEGWDTRTTALLQNLAGESVNSLAQRLAPGHLVIQVGGDALASPQGQLLVSFAANLAGRLFPVVQRVTIVMPSDHKLLFSSPRWRDATFSGHLSMLLHALPELVACSISREPPATYDWALVVGSEMGDVGHSTIFVGADGWEASFSPDRPIAATGRKNPVGAYVAACIGIAEIWKRLLLPHGDIFHKAIIRPLMEPLTFSAFTYFVSPGPNPELPAAVTLGRVTGVGVGAGGGAAMFTLASLEGARGHLNLIDPDEIEASNLNRYVMADTADVDERMNKAKLAARMFGPQVTVKPYPRSFSECDGLEPADYGFVLAAVHTREARREIQWETPGVLWDAGATQDGDFRIWRMILGQTECMHCKHPPGAEDVEYRKAAQLSKLLKLEHTVCLRKLRDNEIFTEAEAARIAGLVQDERLEFDPPRPQQRFGDWEAEQCGKLKLPELDEEVPIPFAPVMAGVLIAGEIIKEQHFPEYVLDSRYSNTLMGQFMRRSRPVRIAPKPDCKLCNDPLMHEQFRARARSGQAPAHQ</sequence>
<name>A0ABY0DB70_9BRAD</name>